<keyword evidence="3" id="KW-1185">Reference proteome</keyword>
<feature type="compositionally biased region" description="Low complexity" evidence="1">
    <location>
        <begin position="522"/>
        <end position="534"/>
    </location>
</feature>
<dbReference type="EMBL" id="MU853228">
    <property type="protein sequence ID" value="KAK4123700.1"/>
    <property type="molecule type" value="Genomic_DNA"/>
</dbReference>
<dbReference type="GeneID" id="87831977"/>
<protein>
    <submittedName>
        <fullName evidence="2">Uncharacterized protein</fullName>
    </submittedName>
</protein>
<comment type="caution">
    <text evidence="2">The sequence shown here is derived from an EMBL/GenBank/DDBJ whole genome shotgun (WGS) entry which is preliminary data.</text>
</comment>
<reference evidence="2" key="1">
    <citation type="journal article" date="2023" name="Mol. Phylogenet. Evol.">
        <title>Genome-scale phylogeny and comparative genomics of the fungal order Sordariales.</title>
        <authorList>
            <person name="Hensen N."/>
            <person name="Bonometti L."/>
            <person name="Westerberg I."/>
            <person name="Brannstrom I.O."/>
            <person name="Guillou S."/>
            <person name="Cros-Aarteil S."/>
            <person name="Calhoun S."/>
            <person name="Haridas S."/>
            <person name="Kuo A."/>
            <person name="Mondo S."/>
            <person name="Pangilinan J."/>
            <person name="Riley R."/>
            <person name="LaButti K."/>
            <person name="Andreopoulos B."/>
            <person name="Lipzen A."/>
            <person name="Chen C."/>
            <person name="Yan M."/>
            <person name="Daum C."/>
            <person name="Ng V."/>
            <person name="Clum A."/>
            <person name="Steindorff A."/>
            <person name="Ohm R.A."/>
            <person name="Martin F."/>
            <person name="Silar P."/>
            <person name="Natvig D.O."/>
            <person name="Lalanne C."/>
            <person name="Gautier V."/>
            <person name="Ament-Velasquez S.L."/>
            <person name="Kruys A."/>
            <person name="Hutchinson M.I."/>
            <person name="Powell A.J."/>
            <person name="Barry K."/>
            <person name="Miller A.N."/>
            <person name="Grigoriev I.V."/>
            <person name="Debuchy R."/>
            <person name="Gladieux P."/>
            <person name="Hiltunen Thoren M."/>
            <person name="Johannesson H."/>
        </authorList>
    </citation>
    <scope>NUCLEOTIDE SEQUENCE</scope>
    <source>
        <strain evidence="2">CBS 731.68</strain>
    </source>
</reference>
<feature type="compositionally biased region" description="Pro residues" evidence="1">
    <location>
        <begin position="557"/>
        <end position="574"/>
    </location>
</feature>
<accession>A0AAN6U0H0</accession>
<feature type="compositionally biased region" description="Polar residues" evidence="1">
    <location>
        <begin position="187"/>
        <end position="199"/>
    </location>
</feature>
<name>A0AAN6U0H0_9PEZI</name>
<feature type="compositionally biased region" description="Pro residues" evidence="1">
    <location>
        <begin position="84"/>
        <end position="93"/>
    </location>
</feature>
<reference evidence="2" key="2">
    <citation type="submission" date="2023-05" db="EMBL/GenBank/DDBJ databases">
        <authorList>
            <consortium name="Lawrence Berkeley National Laboratory"/>
            <person name="Steindorff A."/>
            <person name="Hensen N."/>
            <person name="Bonometti L."/>
            <person name="Westerberg I."/>
            <person name="Brannstrom I.O."/>
            <person name="Guillou S."/>
            <person name="Cros-Aarteil S."/>
            <person name="Calhoun S."/>
            <person name="Haridas S."/>
            <person name="Kuo A."/>
            <person name="Mondo S."/>
            <person name="Pangilinan J."/>
            <person name="Riley R."/>
            <person name="Labutti K."/>
            <person name="Andreopoulos B."/>
            <person name="Lipzen A."/>
            <person name="Chen C."/>
            <person name="Yanf M."/>
            <person name="Daum C."/>
            <person name="Ng V."/>
            <person name="Clum A."/>
            <person name="Ohm R."/>
            <person name="Martin F."/>
            <person name="Silar P."/>
            <person name="Natvig D."/>
            <person name="Lalanne C."/>
            <person name="Gautier V."/>
            <person name="Ament-Velasquez S.L."/>
            <person name="Kruys A."/>
            <person name="Hutchinson M.I."/>
            <person name="Powell A.J."/>
            <person name="Barry K."/>
            <person name="Miller A.N."/>
            <person name="Grigoriev I.V."/>
            <person name="Debuchy R."/>
            <person name="Gladieux P."/>
            <person name="Thoren M.H."/>
            <person name="Johannesson H."/>
        </authorList>
    </citation>
    <scope>NUCLEOTIDE SEQUENCE</scope>
    <source>
        <strain evidence="2">CBS 731.68</strain>
    </source>
</reference>
<feature type="compositionally biased region" description="Polar residues" evidence="1">
    <location>
        <begin position="216"/>
        <end position="231"/>
    </location>
</feature>
<dbReference type="AlphaFoldDB" id="A0AAN6U0H0"/>
<organism evidence="2 3">
    <name type="scientific">Parathielavia appendiculata</name>
    <dbReference type="NCBI Taxonomy" id="2587402"/>
    <lineage>
        <taxon>Eukaryota</taxon>
        <taxon>Fungi</taxon>
        <taxon>Dikarya</taxon>
        <taxon>Ascomycota</taxon>
        <taxon>Pezizomycotina</taxon>
        <taxon>Sordariomycetes</taxon>
        <taxon>Sordariomycetidae</taxon>
        <taxon>Sordariales</taxon>
        <taxon>Chaetomiaceae</taxon>
        <taxon>Parathielavia</taxon>
    </lineage>
</organism>
<proteinExistence type="predicted"/>
<evidence type="ECO:0000313" key="2">
    <source>
        <dbReference type="EMBL" id="KAK4123700.1"/>
    </source>
</evidence>
<gene>
    <name evidence="2" type="ORF">N657DRAFT_663864</name>
</gene>
<dbReference type="RefSeq" id="XP_062647471.1">
    <property type="nucleotide sequence ID" value="XM_062795208.1"/>
</dbReference>
<feature type="region of interest" description="Disordered" evidence="1">
    <location>
        <begin position="141"/>
        <end position="630"/>
    </location>
</feature>
<dbReference type="Proteomes" id="UP001302602">
    <property type="component" value="Unassembled WGS sequence"/>
</dbReference>
<feature type="compositionally biased region" description="Pro residues" evidence="1">
    <location>
        <begin position="53"/>
        <end position="62"/>
    </location>
</feature>
<evidence type="ECO:0000256" key="1">
    <source>
        <dbReference type="SAM" id="MobiDB-lite"/>
    </source>
</evidence>
<feature type="region of interest" description="Disordered" evidence="1">
    <location>
        <begin position="1"/>
        <end position="100"/>
    </location>
</feature>
<sequence length="728" mass="77921">MGAATLQPPKSGRSRFSKALPAPPSLPTFDFEPHLDLTPLAPEKAPSRMQPDAPLPPIPPPKGAAADRDIESAMAPIPKSLDSPLPPGPPPMSIPRRPVASPVIPGPGLAPATASVLASPEPLPSPVGSFSSLLSAYTAESPRWSSGNLAKGVVNSGGAYSVVSPNLDAQKSSAQFGVRAHDLPPVSSEQHGQNHQTGGQVPKTRHEDASRPQTPPNLQTQTAQPPTSTRQLWRRRSRSLTGDRILAVPDLKLTSSHGSTAASAQDTSQSSPNISMSHSFPAPAPTNPRDPEPAAKPRAPTRTANVGLPGRNIRPVVPGEQVAALDEKLANAKKRRGNAEEPKTTNQAAQVPPAASALISTHRLPTPEYGTNDVRSPVPEAILPDEPQPITRRPVGGSLAQIRPARSSPTLAPGPINTGLSVQTPAGLPSSPRPDVSQRPSETVFPAPEPNQRANQPQYRAYSPTPDRDRTPIQKQYIPYSPPPDRNAGPNLTQPPAQLPSRDEENYQQPLPAAPHQEHSSPAAPQPNQQQNLWPQPPTREPRPRTVSETGSIETVKPPPPPTAALPRQPPHPNPSIIEHLSLRQPDPNQPDLTTNPGALRFPRGWYKSTTNPSAHPQPQQDPDSIPDARPLTSRQYLCLTAHRYMTANRQRTNPVACRTCGHKDRFAECYICSACYLNVCAGCVGLLRRFKGDLGAVVREVEGFRKRKPEGLEMLGEEGGVVAELQG</sequence>
<evidence type="ECO:0000313" key="3">
    <source>
        <dbReference type="Proteomes" id="UP001302602"/>
    </source>
</evidence>
<feature type="compositionally biased region" description="Low complexity" evidence="1">
    <location>
        <begin position="617"/>
        <end position="628"/>
    </location>
</feature>
<feature type="compositionally biased region" description="Polar residues" evidence="1">
    <location>
        <begin position="163"/>
        <end position="175"/>
    </location>
</feature>
<feature type="compositionally biased region" description="Low complexity" evidence="1">
    <location>
        <begin position="259"/>
        <end position="271"/>
    </location>
</feature>